<keyword evidence="2" id="KW-1185">Reference proteome</keyword>
<evidence type="ECO:0000313" key="1">
    <source>
        <dbReference type="EMBL" id="KAH6593488.1"/>
    </source>
</evidence>
<dbReference type="EMBL" id="JAFCIX010000354">
    <property type="protein sequence ID" value="KAH6593488.1"/>
    <property type="molecule type" value="Genomic_DNA"/>
</dbReference>
<reference evidence="1 2" key="1">
    <citation type="submission" date="2021-02" db="EMBL/GenBank/DDBJ databases">
        <title>Variation within the Batrachochytrium salamandrivorans European outbreak.</title>
        <authorList>
            <person name="Kelly M."/>
            <person name="Pasmans F."/>
            <person name="Shea T.P."/>
            <person name="Munoz J.F."/>
            <person name="Carranza S."/>
            <person name="Cuomo C.A."/>
            <person name="Martel A."/>
        </authorList>
    </citation>
    <scope>NUCLEOTIDE SEQUENCE [LARGE SCALE GENOMIC DNA]</scope>
    <source>
        <strain evidence="1 2">AMFP18/2</strain>
    </source>
</reference>
<evidence type="ECO:0000313" key="2">
    <source>
        <dbReference type="Proteomes" id="UP001648503"/>
    </source>
</evidence>
<gene>
    <name evidence="1" type="ORF">BASA50_007298</name>
</gene>
<name>A0ABQ8FA95_9FUNG</name>
<accession>A0ABQ8FA95</accession>
<organism evidence="1 2">
    <name type="scientific">Batrachochytrium salamandrivorans</name>
    <dbReference type="NCBI Taxonomy" id="1357716"/>
    <lineage>
        <taxon>Eukaryota</taxon>
        <taxon>Fungi</taxon>
        <taxon>Fungi incertae sedis</taxon>
        <taxon>Chytridiomycota</taxon>
        <taxon>Chytridiomycota incertae sedis</taxon>
        <taxon>Chytridiomycetes</taxon>
        <taxon>Rhizophydiales</taxon>
        <taxon>Rhizophydiales incertae sedis</taxon>
        <taxon>Batrachochytrium</taxon>
    </lineage>
</organism>
<dbReference type="Proteomes" id="UP001648503">
    <property type="component" value="Unassembled WGS sequence"/>
</dbReference>
<proteinExistence type="predicted"/>
<comment type="caution">
    <text evidence="1">The sequence shown here is derived from an EMBL/GenBank/DDBJ whole genome shotgun (WGS) entry which is preliminary data.</text>
</comment>
<sequence>MVTPEDIWLATVLVVAHNTTFHKSTPTALDELIAAIKVIAASSLPGSLRIAIRGETTMAQSVSHNQCKLDRSYAAMEQELLTARLEIKLLRSIPKGSAAPLSTTVGSRSRKFNMLASFRSRKAAVTFGFSKAQIQHVHFIDICIRFDEIITVYQETSNHRYSVQLTAAVMDVLPHIIFTFRDYFAQALLNRGVVTCVQFDSWRQNTNHMASLMLDQIRRVAGLLDSPLFSILQRQSVLTMLENIIGILLILLLQHYIIEERHVMQCGFSPEHGSEAKLQIEQHIQQSLLVLCAQDGRLGAGSFRWVIAIIQDLICMPFSNRANVEPVLFEMPIGLYEILWWLSQHLDSWMQQAVMIDTNPAEVVHKLIRLMGVRQGQETPQQHHVYVSLILLHQKLLLWKPDH</sequence>
<protein>
    <submittedName>
        <fullName evidence="1">Uncharacterized protein</fullName>
    </submittedName>
</protein>